<evidence type="ECO:0000256" key="1">
    <source>
        <dbReference type="ARBA" id="ARBA00004127"/>
    </source>
</evidence>
<proteinExistence type="inferred from homology"/>
<evidence type="ECO:0000313" key="9">
    <source>
        <dbReference type="Proteomes" id="UP000436088"/>
    </source>
</evidence>
<reference evidence="8" key="1">
    <citation type="submission" date="2019-09" db="EMBL/GenBank/DDBJ databases">
        <title>Draft genome information of white flower Hibiscus syriacus.</title>
        <authorList>
            <person name="Kim Y.-M."/>
        </authorList>
    </citation>
    <scope>NUCLEOTIDE SEQUENCE [LARGE SCALE GENOMIC DNA]</scope>
    <source>
        <strain evidence="8">YM2019G1</strain>
    </source>
</reference>
<gene>
    <name evidence="8" type="ORF">F3Y22_tig00110283pilonHSYRG00023</name>
</gene>
<dbReference type="InterPro" id="IPR009606">
    <property type="entry name" value="DEAL/Modifying_wall_lignin1/2"/>
</dbReference>
<comment type="caution">
    <text evidence="8">The sequence shown here is derived from an EMBL/GenBank/DDBJ whole genome shotgun (WGS) entry which is preliminary data.</text>
</comment>
<keyword evidence="9" id="KW-1185">Reference proteome</keyword>
<dbReference type="PANTHER" id="PTHR31769">
    <property type="entry name" value="OS07G0462200 PROTEIN-RELATED"/>
    <property type="match status" value="1"/>
</dbReference>
<evidence type="ECO:0000256" key="3">
    <source>
        <dbReference type="ARBA" id="ARBA00022729"/>
    </source>
</evidence>
<protein>
    <submittedName>
        <fullName evidence="8">Rubredoxin family protein</fullName>
    </submittedName>
</protein>
<organism evidence="8 9">
    <name type="scientific">Hibiscus syriacus</name>
    <name type="common">Rose of Sharon</name>
    <dbReference type="NCBI Taxonomy" id="106335"/>
    <lineage>
        <taxon>Eukaryota</taxon>
        <taxon>Viridiplantae</taxon>
        <taxon>Streptophyta</taxon>
        <taxon>Embryophyta</taxon>
        <taxon>Tracheophyta</taxon>
        <taxon>Spermatophyta</taxon>
        <taxon>Magnoliopsida</taxon>
        <taxon>eudicotyledons</taxon>
        <taxon>Gunneridae</taxon>
        <taxon>Pentapetalae</taxon>
        <taxon>rosids</taxon>
        <taxon>malvids</taxon>
        <taxon>Malvales</taxon>
        <taxon>Malvaceae</taxon>
        <taxon>Malvoideae</taxon>
        <taxon>Hibiscus</taxon>
    </lineage>
</organism>
<evidence type="ECO:0000256" key="6">
    <source>
        <dbReference type="ARBA" id="ARBA00029467"/>
    </source>
</evidence>
<dbReference type="InterPro" id="IPR052222">
    <property type="entry name" value="DESIGUAL"/>
</dbReference>
<dbReference type="Proteomes" id="UP000436088">
    <property type="component" value="Unassembled WGS sequence"/>
</dbReference>
<evidence type="ECO:0000313" key="8">
    <source>
        <dbReference type="EMBL" id="KAE8711577.1"/>
    </source>
</evidence>
<dbReference type="GO" id="GO:0012505">
    <property type="term" value="C:endomembrane system"/>
    <property type="evidence" value="ECO:0007669"/>
    <property type="project" value="UniProtKB-SubCell"/>
</dbReference>
<accession>A0A6A3B754</accession>
<keyword evidence="2 7" id="KW-0812">Transmembrane</keyword>
<evidence type="ECO:0000256" key="7">
    <source>
        <dbReference type="SAM" id="Phobius"/>
    </source>
</evidence>
<comment type="similarity">
    <text evidence="6">Belongs to the DESIGUAL family.</text>
</comment>
<feature type="transmembrane region" description="Helical" evidence="7">
    <location>
        <begin position="92"/>
        <end position="113"/>
    </location>
</feature>
<evidence type="ECO:0000256" key="2">
    <source>
        <dbReference type="ARBA" id="ARBA00022692"/>
    </source>
</evidence>
<keyword evidence="5 7" id="KW-0472">Membrane</keyword>
<dbReference type="Pfam" id="PF06749">
    <property type="entry name" value="DUF1218"/>
    <property type="match status" value="1"/>
</dbReference>
<evidence type="ECO:0000256" key="5">
    <source>
        <dbReference type="ARBA" id="ARBA00023136"/>
    </source>
</evidence>
<dbReference type="EMBL" id="VEPZ02000910">
    <property type="protein sequence ID" value="KAE8711577.1"/>
    <property type="molecule type" value="Genomic_DNA"/>
</dbReference>
<keyword evidence="4 7" id="KW-1133">Transmembrane helix</keyword>
<feature type="transmembrane region" description="Helical" evidence="7">
    <location>
        <begin position="45"/>
        <end position="72"/>
    </location>
</feature>
<dbReference type="AlphaFoldDB" id="A0A6A3B754"/>
<keyword evidence="3" id="KW-0732">Signal</keyword>
<comment type="subcellular location">
    <subcellularLocation>
        <location evidence="1">Endomembrane system</location>
        <topology evidence="1">Multi-pass membrane protein</topology>
    </subcellularLocation>
</comment>
<evidence type="ECO:0000256" key="4">
    <source>
        <dbReference type="ARBA" id="ARBA00022989"/>
    </source>
</evidence>
<sequence length="218" mass="23261">MDIKSITVVVLGIISVATGFAAEFTRVKASQVQVDVYGRCSYPRSPALLLGITSAATLSIAKIIINFATGCFCCKRRAAPPHASSERRPNAFCFYIVFSITFIIALGLLLIGVKLNERHDDAVVRDGVYNCYVIKPGVFAAGAILAALNVLIGVLYYETLNSKGKDASNVLSPKQGGITLAQPQLPVENPGLDTLPALKRCKDGVGMGQIVKADNKFI</sequence>
<feature type="transmembrane region" description="Helical" evidence="7">
    <location>
        <begin position="133"/>
        <end position="157"/>
    </location>
</feature>
<name>A0A6A3B754_HIBSY</name>